<evidence type="ECO:0000313" key="1">
    <source>
        <dbReference type="EMBL" id="KXO89360.1"/>
    </source>
</evidence>
<accession>A0A137ZZ97</accession>
<dbReference type="STRING" id="239498.AXK60_17005"/>
<dbReference type="EMBL" id="LSRE01000050">
    <property type="protein sequence ID" value="KXO89360.1"/>
    <property type="molecule type" value="Genomic_DNA"/>
</dbReference>
<reference evidence="1 4" key="2">
    <citation type="submission" date="2016-02" db="EMBL/GenBank/DDBJ databases">
        <authorList>
            <person name="Teng J.L."/>
            <person name="Tang Y."/>
            <person name="Huang Y."/>
            <person name="Guo F."/>
            <person name="Wei W."/>
            <person name="Chen J.H."/>
            <person name="Wong S.Y."/>
            <person name="Lau S.K."/>
            <person name="Woo P.C."/>
        </authorList>
    </citation>
    <scope>NUCLEOTIDE SEQUENCE [LARGE SCALE GENOMIC DNA]</scope>
    <source>
        <strain evidence="1 4">JCM 13375</strain>
    </source>
</reference>
<reference evidence="2" key="3">
    <citation type="submission" date="2016-02" db="EMBL/GenBank/DDBJ databases">
        <authorList>
            <person name="Teng J.L."/>
            <person name="Yang Y."/>
            <person name="Huang Y."/>
            <person name="Guo F."/>
            <person name="Wei W."/>
            <person name="Chen J.H."/>
            <person name="Wong S.Y."/>
            <person name="Lau S.K."/>
            <person name="Woo P.C."/>
        </authorList>
    </citation>
    <scope>NUCLEOTIDE SEQUENCE</scope>
    <source>
        <strain evidence="2">JCM 15929</strain>
    </source>
</reference>
<dbReference type="Proteomes" id="UP000070258">
    <property type="component" value="Unassembled WGS sequence"/>
</dbReference>
<dbReference type="InterPro" id="IPR009241">
    <property type="entry name" value="HigB-like"/>
</dbReference>
<organism evidence="2 3">
    <name type="scientific">Tsukamurella pseudospumae</name>
    <dbReference type="NCBI Taxonomy" id="239498"/>
    <lineage>
        <taxon>Bacteria</taxon>
        <taxon>Bacillati</taxon>
        <taxon>Actinomycetota</taxon>
        <taxon>Actinomycetes</taxon>
        <taxon>Mycobacteriales</taxon>
        <taxon>Tsukamurellaceae</taxon>
        <taxon>Tsukamurella</taxon>
    </lineage>
</organism>
<dbReference type="Proteomes" id="UP000070409">
    <property type="component" value="Unassembled WGS sequence"/>
</dbReference>
<gene>
    <name evidence="2" type="ORF">AXK60_17005</name>
    <name evidence="1" type="ORF">AXK61_12260</name>
</gene>
<evidence type="ECO:0000313" key="4">
    <source>
        <dbReference type="Proteomes" id="UP000070409"/>
    </source>
</evidence>
<comment type="caution">
    <text evidence="2">The sequence shown here is derived from an EMBL/GenBank/DDBJ whole genome shotgun (WGS) entry which is preliminary data.</text>
</comment>
<name>A0A137ZZ97_9ACTN</name>
<sequence>MNVIGSDNIASDLPDIPLTWVGSTRSDMQAQPKEAQRLMGQQLRRAQRRLEPDDWKPMPTVGRGVREIRVRDSDGTYRTMYVTSGRPPRIYVLAVFTKKTAKTPQRTIDLARKRYKAVTELIRTGE</sequence>
<protein>
    <recommendedName>
        <fullName evidence="5">Addiction module toxin RelE</fullName>
    </recommendedName>
</protein>
<proteinExistence type="predicted"/>
<dbReference type="OrthoDB" id="9797093at2"/>
<dbReference type="Pfam" id="PF05973">
    <property type="entry name" value="Gp49"/>
    <property type="match status" value="1"/>
</dbReference>
<reference evidence="3" key="1">
    <citation type="submission" date="2016-02" db="EMBL/GenBank/DDBJ databases">
        <authorList>
            <person name="Wen L."/>
            <person name="He K."/>
            <person name="Yang H."/>
        </authorList>
    </citation>
    <scope>NUCLEOTIDE SEQUENCE [LARGE SCALE GENOMIC DNA]</scope>
    <source>
        <strain evidence="3">JCM 15929</strain>
    </source>
</reference>
<dbReference type="RefSeq" id="WP_068574376.1">
    <property type="nucleotide sequence ID" value="NZ_LSRF01000058.1"/>
</dbReference>
<evidence type="ECO:0000313" key="2">
    <source>
        <dbReference type="EMBL" id="KXP03516.1"/>
    </source>
</evidence>
<dbReference type="AlphaFoldDB" id="A0A137ZZ97"/>
<dbReference type="EMBL" id="LSRF01000058">
    <property type="protein sequence ID" value="KXP03516.1"/>
    <property type="molecule type" value="Genomic_DNA"/>
</dbReference>
<evidence type="ECO:0000313" key="3">
    <source>
        <dbReference type="Proteomes" id="UP000070258"/>
    </source>
</evidence>
<evidence type="ECO:0008006" key="5">
    <source>
        <dbReference type="Google" id="ProtNLM"/>
    </source>
</evidence>
<keyword evidence="4" id="KW-1185">Reference proteome</keyword>